<dbReference type="KEGG" id="tng:GSTEN00023620G001"/>
<reference evidence="2" key="1">
    <citation type="journal article" date="2004" name="Nature">
        <title>Genome duplication in the teleost fish Tetraodon nigroviridis reveals the early vertebrate proto-karyotype.</title>
        <authorList>
            <person name="Jaillon O."/>
            <person name="Aury J.-M."/>
            <person name="Brunet F."/>
            <person name="Petit J.-L."/>
            <person name="Stange-Thomann N."/>
            <person name="Mauceli E."/>
            <person name="Bouneau L."/>
            <person name="Fischer C."/>
            <person name="Ozouf-Costaz C."/>
            <person name="Bernot A."/>
            <person name="Nicaud S."/>
            <person name="Jaffe D."/>
            <person name="Fisher S."/>
            <person name="Lutfalla G."/>
            <person name="Dossat C."/>
            <person name="Segurens B."/>
            <person name="Dasilva C."/>
            <person name="Salanoubat M."/>
            <person name="Levy M."/>
            <person name="Boudet N."/>
            <person name="Castellano S."/>
            <person name="Anthouard V."/>
            <person name="Jubin C."/>
            <person name="Castelli V."/>
            <person name="Katinka M."/>
            <person name="Vacherie B."/>
            <person name="Biemont C."/>
            <person name="Skalli Z."/>
            <person name="Cattolico L."/>
            <person name="Poulain J."/>
            <person name="De Berardinis V."/>
            <person name="Cruaud C."/>
            <person name="Duprat S."/>
            <person name="Brottier P."/>
            <person name="Coutanceau J.-P."/>
            <person name="Gouzy J."/>
            <person name="Parra G."/>
            <person name="Lardier G."/>
            <person name="Chapple C."/>
            <person name="McKernan K.J."/>
            <person name="McEwan P."/>
            <person name="Bosak S."/>
            <person name="Kellis M."/>
            <person name="Volff J.-N."/>
            <person name="Guigo R."/>
            <person name="Zody M.C."/>
            <person name="Mesirov J."/>
            <person name="Lindblad-Toh K."/>
            <person name="Birren B."/>
            <person name="Nusbaum C."/>
            <person name="Kahn D."/>
            <person name="Robinson-Rechavi M."/>
            <person name="Laudet V."/>
            <person name="Schachter V."/>
            <person name="Quetier F."/>
            <person name="Saurin W."/>
            <person name="Scarpelli C."/>
            <person name="Wincker P."/>
            <person name="Lander E.S."/>
            <person name="Weissenbach J."/>
            <person name="Roest Crollius H."/>
        </authorList>
    </citation>
    <scope>NUCLEOTIDE SEQUENCE [LARGE SCALE GENOMIC DNA]</scope>
</reference>
<evidence type="ECO:0000256" key="1">
    <source>
        <dbReference type="SAM" id="MobiDB-lite"/>
    </source>
</evidence>
<name>Q4S5R3_TETNG</name>
<evidence type="ECO:0000313" key="2">
    <source>
        <dbReference type="EMBL" id="CAG04019.1"/>
    </source>
</evidence>
<protein>
    <submittedName>
        <fullName evidence="2">(spotted green pufferfish) hypothetical protein</fullName>
    </submittedName>
</protein>
<organism evidence="2">
    <name type="scientific">Tetraodon nigroviridis</name>
    <name type="common">Spotted green pufferfish</name>
    <name type="synonym">Chelonodon nigroviridis</name>
    <dbReference type="NCBI Taxonomy" id="99883"/>
    <lineage>
        <taxon>Eukaryota</taxon>
        <taxon>Metazoa</taxon>
        <taxon>Chordata</taxon>
        <taxon>Craniata</taxon>
        <taxon>Vertebrata</taxon>
        <taxon>Euteleostomi</taxon>
        <taxon>Actinopterygii</taxon>
        <taxon>Neopterygii</taxon>
        <taxon>Teleostei</taxon>
        <taxon>Neoteleostei</taxon>
        <taxon>Acanthomorphata</taxon>
        <taxon>Eupercaria</taxon>
        <taxon>Tetraodontiformes</taxon>
        <taxon>Tetradontoidea</taxon>
        <taxon>Tetraodontidae</taxon>
        <taxon>Tetraodon</taxon>
    </lineage>
</organism>
<accession>Q4S5R3</accession>
<sequence length="63" mass="6957">MMPAGIEPGTRSHFTGASCRAGRQQRRGHAHARTRGNTWKTRTAIVAHQKRHSVGNNCPPLQN</sequence>
<feature type="compositionally biased region" description="Basic residues" evidence="1">
    <location>
        <begin position="23"/>
        <end position="34"/>
    </location>
</feature>
<proteinExistence type="predicted"/>
<dbReference type="AlphaFoldDB" id="Q4S5R3"/>
<feature type="region of interest" description="Disordered" evidence="1">
    <location>
        <begin position="1"/>
        <end position="37"/>
    </location>
</feature>
<dbReference type="EMBL" id="CAAE01014729">
    <property type="protein sequence ID" value="CAG04019.1"/>
    <property type="molecule type" value="Genomic_DNA"/>
</dbReference>
<comment type="caution">
    <text evidence="2">The sequence shown here is derived from an EMBL/GenBank/DDBJ whole genome shotgun (WGS) entry which is preliminary data.</text>
</comment>
<reference evidence="2" key="2">
    <citation type="submission" date="2004-02" db="EMBL/GenBank/DDBJ databases">
        <authorList>
            <consortium name="Genoscope"/>
            <consortium name="Whitehead Institute Centre for Genome Research"/>
        </authorList>
    </citation>
    <scope>NUCLEOTIDE SEQUENCE</scope>
</reference>
<gene>
    <name evidence="2" type="ORF">GSTENG00023620001</name>
</gene>